<gene>
    <name evidence="2" type="ORF">RFH51_03060</name>
</gene>
<name>A0AAW8JDF0_9GAMM</name>
<dbReference type="EMBL" id="JAVIDA010000003">
    <property type="protein sequence ID" value="MDQ9070439.1"/>
    <property type="molecule type" value="Genomic_DNA"/>
</dbReference>
<proteinExistence type="predicted"/>
<dbReference type="RefSeq" id="WP_308955048.1">
    <property type="nucleotide sequence ID" value="NZ_JASVDU010000006.1"/>
</dbReference>
<dbReference type="AlphaFoldDB" id="A0AAW8JDF0"/>
<dbReference type="Proteomes" id="UP001243195">
    <property type="component" value="Unassembled WGS sequence"/>
</dbReference>
<reference evidence="2" key="1">
    <citation type="submission" date="2023-08" db="EMBL/GenBank/DDBJ databases">
        <title>Emergence of clinically-relevant ST2 carbapenem-resistant Acinetobacter baumannii strains in hospital sewages in Zhejiang, East of China.</title>
        <authorList>
            <person name="Kaichao C."/>
            <person name="Zhang R."/>
        </authorList>
    </citation>
    <scope>NUCLEOTIDE SEQUENCE</scope>
    <source>
        <strain evidence="2">M-SY-60</strain>
    </source>
</reference>
<accession>A0AAW8JDF0</accession>
<keyword evidence="1" id="KW-0732">Signal</keyword>
<feature type="signal peptide" evidence="1">
    <location>
        <begin position="1"/>
        <end position="19"/>
    </location>
</feature>
<comment type="caution">
    <text evidence="2">The sequence shown here is derived from an EMBL/GenBank/DDBJ whole genome shotgun (WGS) entry which is preliminary data.</text>
</comment>
<protein>
    <submittedName>
        <fullName evidence="2">Uncharacterized protein</fullName>
    </submittedName>
</protein>
<evidence type="ECO:0000313" key="3">
    <source>
        <dbReference type="Proteomes" id="UP001243195"/>
    </source>
</evidence>
<evidence type="ECO:0000313" key="2">
    <source>
        <dbReference type="EMBL" id="MDQ9070439.1"/>
    </source>
</evidence>
<organism evidence="2 3">
    <name type="scientific">Acinetobacter gerneri</name>
    <dbReference type="NCBI Taxonomy" id="202952"/>
    <lineage>
        <taxon>Bacteria</taxon>
        <taxon>Pseudomonadati</taxon>
        <taxon>Pseudomonadota</taxon>
        <taxon>Gammaproteobacteria</taxon>
        <taxon>Moraxellales</taxon>
        <taxon>Moraxellaceae</taxon>
        <taxon>Acinetobacter</taxon>
    </lineage>
</organism>
<sequence length="211" mass="25114">MKKIIVGTLLSVFSSVVLADDLKCENSYSIFREMTQQRIDIEQSGTAKQYKEYLEKTDYSYLFKNNHPNQIYWAKRWNDVESFIKASSSSIQKIQSEGYKNYYFKMGKPKANFISALGEMCTVPLISKDYFKGIDVYSTFDVVYVRDLKTNEWRKFMYYGVEDRQYLREFFSNDLRRLNLSMGILNGMAYDDFINDMVHKELEKEKFEKEH</sequence>
<feature type="chain" id="PRO_5043409621" evidence="1">
    <location>
        <begin position="20"/>
        <end position="211"/>
    </location>
</feature>
<evidence type="ECO:0000256" key="1">
    <source>
        <dbReference type="SAM" id="SignalP"/>
    </source>
</evidence>